<feature type="non-terminal residue" evidence="4">
    <location>
        <position position="1"/>
    </location>
</feature>
<evidence type="ECO:0000256" key="1">
    <source>
        <dbReference type="ARBA" id="ARBA00022737"/>
    </source>
</evidence>
<evidence type="ECO:0000313" key="5">
    <source>
        <dbReference type="Proteomes" id="UP000604046"/>
    </source>
</evidence>
<dbReference type="InterPro" id="IPR036770">
    <property type="entry name" value="Ankyrin_rpt-contain_sf"/>
</dbReference>
<dbReference type="Proteomes" id="UP000604046">
    <property type="component" value="Unassembled WGS sequence"/>
</dbReference>
<dbReference type="Gene3D" id="1.25.40.20">
    <property type="entry name" value="Ankyrin repeat-containing domain"/>
    <property type="match status" value="1"/>
</dbReference>
<dbReference type="SMART" id="SM00248">
    <property type="entry name" value="ANK"/>
    <property type="match status" value="1"/>
</dbReference>
<dbReference type="SUPFAM" id="SSF48403">
    <property type="entry name" value="Ankyrin repeat"/>
    <property type="match status" value="1"/>
</dbReference>
<dbReference type="AlphaFoldDB" id="A0A812M2C7"/>
<evidence type="ECO:0000256" key="3">
    <source>
        <dbReference type="PROSITE-ProRule" id="PRU00023"/>
    </source>
</evidence>
<dbReference type="PROSITE" id="PS50088">
    <property type="entry name" value="ANK_REPEAT"/>
    <property type="match status" value="1"/>
</dbReference>
<keyword evidence="5" id="KW-1185">Reference proteome</keyword>
<evidence type="ECO:0000313" key="4">
    <source>
        <dbReference type="EMBL" id="CAE7251002.1"/>
    </source>
</evidence>
<keyword evidence="2 3" id="KW-0040">ANK repeat</keyword>
<dbReference type="PANTHER" id="PTHR24173:SF74">
    <property type="entry name" value="ANKYRIN REPEAT DOMAIN-CONTAINING PROTEIN 16"/>
    <property type="match status" value="1"/>
</dbReference>
<accession>A0A812M2C7</accession>
<reference evidence="4" key="1">
    <citation type="submission" date="2021-02" db="EMBL/GenBank/DDBJ databases">
        <authorList>
            <person name="Dougan E. K."/>
            <person name="Rhodes N."/>
            <person name="Thang M."/>
            <person name="Chan C."/>
        </authorList>
    </citation>
    <scope>NUCLEOTIDE SEQUENCE</scope>
</reference>
<proteinExistence type="predicted"/>
<protein>
    <submittedName>
        <fullName evidence="4">PSMD10 protein</fullName>
    </submittedName>
</protein>
<name>A0A812M2C7_9DINO</name>
<feature type="repeat" description="ANK" evidence="3">
    <location>
        <begin position="31"/>
        <end position="63"/>
    </location>
</feature>
<dbReference type="OrthoDB" id="341259at2759"/>
<sequence length="82" mass="8212">DNLRRACADGSVSAVQALLASRVPATASTDHGYTPLHAAAAHGCSKIVSVLLNAEAQVDCVASGGVTPLMLAAMGGHRSTLE</sequence>
<dbReference type="Pfam" id="PF12796">
    <property type="entry name" value="Ank_2"/>
    <property type="match status" value="1"/>
</dbReference>
<dbReference type="PROSITE" id="PS50297">
    <property type="entry name" value="ANK_REP_REGION"/>
    <property type="match status" value="1"/>
</dbReference>
<dbReference type="InterPro" id="IPR002110">
    <property type="entry name" value="Ankyrin_rpt"/>
</dbReference>
<organism evidence="4 5">
    <name type="scientific">Symbiodinium natans</name>
    <dbReference type="NCBI Taxonomy" id="878477"/>
    <lineage>
        <taxon>Eukaryota</taxon>
        <taxon>Sar</taxon>
        <taxon>Alveolata</taxon>
        <taxon>Dinophyceae</taxon>
        <taxon>Suessiales</taxon>
        <taxon>Symbiodiniaceae</taxon>
        <taxon>Symbiodinium</taxon>
    </lineage>
</organism>
<dbReference type="EMBL" id="CAJNDS010001186">
    <property type="protein sequence ID" value="CAE7251002.1"/>
    <property type="molecule type" value="Genomic_DNA"/>
</dbReference>
<gene>
    <name evidence="4" type="primary">PSMD10</name>
    <name evidence="4" type="ORF">SNAT2548_LOCUS12386</name>
</gene>
<evidence type="ECO:0000256" key="2">
    <source>
        <dbReference type="ARBA" id="ARBA00023043"/>
    </source>
</evidence>
<dbReference type="PANTHER" id="PTHR24173">
    <property type="entry name" value="ANKYRIN REPEAT CONTAINING"/>
    <property type="match status" value="1"/>
</dbReference>
<feature type="non-terminal residue" evidence="4">
    <location>
        <position position="82"/>
    </location>
</feature>
<keyword evidence="1" id="KW-0677">Repeat</keyword>
<comment type="caution">
    <text evidence="4">The sequence shown here is derived from an EMBL/GenBank/DDBJ whole genome shotgun (WGS) entry which is preliminary data.</text>
</comment>